<evidence type="ECO:0000313" key="4">
    <source>
        <dbReference type="Proteomes" id="UP000231791"/>
    </source>
</evidence>
<dbReference type="EMBL" id="CP024985">
    <property type="protein sequence ID" value="ATZ25296.1"/>
    <property type="molecule type" value="Genomic_DNA"/>
</dbReference>
<dbReference type="OrthoDB" id="4163798at2"/>
<keyword evidence="4" id="KW-1185">Reference proteome</keyword>
<feature type="compositionally biased region" description="Basic and acidic residues" evidence="1">
    <location>
        <begin position="231"/>
        <end position="247"/>
    </location>
</feature>
<evidence type="ECO:0000256" key="2">
    <source>
        <dbReference type="SAM" id="SignalP"/>
    </source>
</evidence>
<dbReference type="GeneID" id="49384490"/>
<protein>
    <submittedName>
        <fullName evidence="3">Uncharacterized protein</fullName>
    </submittedName>
</protein>
<feature type="compositionally biased region" description="Low complexity" evidence="1">
    <location>
        <begin position="257"/>
        <end position="273"/>
    </location>
</feature>
<evidence type="ECO:0000256" key="1">
    <source>
        <dbReference type="SAM" id="MobiDB-lite"/>
    </source>
</evidence>
<dbReference type="AlphaFoldDB" id="A0A2K8PEV8"/>
<sequence>MLKALTVPALALASALALGSTASAFAATAPTAPAPSASATATTPAAVVGMDLPSAVKPGDAIAFSVSAPAGSRFAISSAALDGVRITEGKGGWTASATVARVKDGSYGVSLTGTGPDGAKIRAAAQLKVGADAPKPTPAPSTVHLSKDFGRPGDQVVVTVRTSAKDAYVSSRAFAGGHVGLKGDGKGTFTGTATVGADVTTGYYGVDAFAGGTKFDTVKFSTEAAATPVKPHVDPNLKPLRPAEHQKPKGSVNTGQAPAATLAAAATAETGRG</sequence>
<dbReference type="RefSeq" id="WP_030239307.1">
    <property type="nucleotide sequence ID" value="NZ_CP024985.1"/>
</dbReference>
<keyword evidence="2" id="KW-0732">Signal</keyword>
<organism evidence="3 4">
    <name type="scientific">Streptomyces lavendulae subsp. lavendulae</name>
    <dbReference type="NCBI Taxonomy" id="58340"/>
    <lineage>
        <taxon>Bacteria</taxon>
        <taxon>Bacillati</taxon>
        <taxon>Actinomycetota</taxon>
        <taxon>Actinomycetes</taxon>
        <taxon>Kitasatosporales</taxon>
        <taxon>Streptomycetaceae</taxon>
        <taxon>Streptomyces</taxon>
    </lineage>
</organism>
<gene>
    <name evidence="3" type="ORF">SLAV_17230</name>
</gene>
<proteinExistence type="predicted"/>
<evidence type="ECO:0000313" key="3">
    <source>
        <dbReference type="EMBL" id="ATZ25296.1"/>
    </source>
</evidence>
<name>A0A2K8PEV8_STRLA</name>
<accession>A0A2K8PEV8</accession>
<reference evidence="3 4" key="1">
    <citation type="submission" date="2017-11" db="EMBL/GenBank/DDBJ databases">
        <title>Complete genome sequence of Streptomyces lavendulae subsp. lavendulae CCM 3239 (formerly 'Streptomyces aureofaciens CCM 3239'), the producer of the angucycline-type antibiotic auricin.</title>
        <authorList>
            <person name="Busche T."/>
            <person name="Novakova R."/>
            <person name="Al'Dilaimi A."/>
            <person name="Homerova D."/>
            <person name="Feckova L."/>
            <person name="Rezuchova B."/>
            <person name="Mingyar E."/>
            <person name="Csolleiova D."/>
            <person name="Bekeova C."/>
            <person name="Winkler A."/>
            <person name="Sevcikova B."/>
            <person name="Kalinowski J."/>
            <person name="Kormanec J."/>
            <person name="Ruckert C."/>
        </authorList>
    </citation>
    <scope>NUCLEOTIDE SEQUENCE [LARGE SCALE GENOMIC DNA]</scope>
    <source>
        <strain evidence="3 4">CCM 3239</strain>
    </source>
</reference>
<feature type="signal peptide" evidence="2">
    <location>
        <begin position="1"/>
        <end position="26"/>
    </location>
</feature>
<feature type="chain" id="PRO_5043590506" evidence="2">
    <location>
        <begin position="27"/>
        <end position="273"/>
    </location>
</feature>
<dbReference type="Proteomes" id="UP000231791">
    <property type="component" value="Chromosome"/>
</dbReference>
<dbReference type="KEGG" id="slx:SLAV_17230"/>
<feature type="region of interest" description="Disordered" evidence="1">
    <location>
        <begin position="229"/>
        <end position="273"/>
    </location>
</feature>